<evidence type="ECO:0000313" key="4">
    <source>
        <dbReference type="Proteomes" id="UP001497514"/>
    </source>
</evidence>
<evidence type="ECO:0000313" key="3">
    <source>
        <dbReference type="EMBL" id="CAL2087708.1"/>
    </source>
</evidence>
<evidence type="ECO:0000259" key="2">
    <source>
        <dbReference type="Pfam" id="PF00144"/>
    </source>
</evidence>
<dbReference type="InterPro" id="IPR012338">
    <property type="entry name" value="Beta-lactam/transpept-like"/>
</dbReference>
<dbReference type="Proteomes" id="UP001497514">
    <property type="component" value="Chromosome"/>
</dbReference>
<protein>
    <submittedName>
        <fullName evidence="3">Serine hydrolase</fullName>
    </submittedName>
</protein>
<dbReference type="RefSeq" id="WP_101903323.1">
    <property type="nucleotide sequence ID" value="NZ_OZ038524.1"/>
</dbReference>
<keyword evidence="1" id="KW-0472">Membrane</keyword>
<reference evidence="3 4" key="1">
    <citation type="submission" date="2024-05" db="EMBL/GenBank/DDBJ databases">
        <authorList>
            <person name="Duchaud E."/>
        </authorList>
    </citation>
    <scope>NUCLEOTIDE SEQUENCE [LARGE SCALE GENOMIC DNA]</scope>
    <source>
        <strain evidence="3">Ena-SAMPLE-TAB-13-05-2024-13:56:06:370-140309</strain>
    </source>
</reference>
<feature type="domain" description="Beta-lactamase-related" evidence="2">
    <location>
        <begin position="162"/>
        <end position="422"/>
    </location>
</feature>
<keyword evidence="1" id="KW-0812">Transmembrane</keyword>
<name>A0ABP1EQZ1_9FLAO</name>
<gene>
    <name evidence="3" type="ORF">TD3509T_2275</name>
</gene>
<dbReference type="EMBL" id="OZ038524">
    <property type="protein sequence ID" value="CAL2087708.1"/>
    <property type="molecule type" value="Genomic_DNA"/>
</dbReference>
<dbReference type="InterPro" id="IPR001466">
    <property type="entry name" value="Beta-lactam-related"/>
</dbReference>
<sequence length="452" mass="51385">MKNLKKIVLFITFFSVLTLGILVYLNYPKLNILAGYSAKNTTSSVFLASRSLEFTDKNDNNFSPINLTSDEINIEEKSATGSVFGLLTRKAVYREGLGAVLINDDYDITKKTHIPKRSKPDNTTPFPYGNANQKDSIFKNINYKKLNNVIDTLFDVKNKTRSVLVIYKDKIIAEKYADGFDKNSKQLGWSMTKSIVSTIVGIMQCEGKIKVNTANLFEEWQNDERKNITLHNLLQMNSGLAWKEDYNSICDATKMLFLENDMTKTQLKKPLTSKPNENWNYSSGTTNLISGLIRSKFNTHQAYLEYWYTALIDKIGMNSMLIETDVNGSFVGSSYGWATTRDWAKLGLLYLHNGQWNGTHLFDKDWVEYATKPTPTSDKQYGAQIWLNAGGKYADVPKNMYSFNGYKGQNVFILPTENLVIVRTGLTKNADMNLFLKEIIASIKTKKRLKNN</sequence>
<dbReference type="GO" id="GO:0016787">
    <property type="term" value="F:hydrolase activity"/>
    <property type="evidence" value="ECO:0007669"/>
    <property type="project" value="UniProtKB-KW"/>
</dbReference>
<proteinExistence type="predicted"/>
<keyword evidence="3" id="KW-0378">Hydrolase</keyword>
<dbReference type="SUPFAM" id="SSF56601">
    <property type="entry name" value="beta-lactamase/transpeptidase-like"/>
    <property type="match status" value="1"/>
</dbReference>
<organism evidence="3 4">
    <name type="scientific">Tenacibaculum dicentrarchi</name>
    <dbReference type="NCBI Taxonomy" id="669041"/>
    <lineage>
        <taxon>Bacteria</taxon>
        <taxon>Pseudomonadati</taxon>
        <taxon>Bacteroidota</taxon>
        <taxon>Flavobacteriia</taxon>
        <taxon>Flavobacteriales</taxon>
        <taxon>Flavobacteriaceae</taxon>
        <taxon>Tenacibaculum</taxon>
    </lineage>
</organism>
<evidence type="ECO:0000256" key="1">
    <source>
        <dbReference type="SAM" id="Phobius"/>
    </source>
</evidence>
<dbReference type="Gene3D" id="3.40.710.10">
    <property type="entry name" value="DD-peptidase/beta-lactamase superfamily"/>
    <property type="match status" value="1"/>
</dbReference>
<dbReference type="Pfam" id="PF00144">
    <property type="entry name" value="Beta-lactamase"/>
    <property type="match status" value="1"/>
</dbReference>
<dbReference type="InterPro" id="IPR050789">
    <property type="entry name" value="Diverse_Enzym_Activities"/>
</dbReference>
<dbReference type="PANTHER" id="PTHR43283:SF7">
    <property type="entry name" value="BETA-LACTAMASE-RELATED DOMAIN-CONTAINING PROTEIN"/>
    <property type="match status" value="1"/>
</dbReference>
<keyword evidence="4" id="KW-1185">Reference proteome</keyword>
<dbReference type="PANTHER" id="PTHR43283">
    <property type="entry name" value="BETA-LACTAMASE-RELATED"/>
    <property type="match status" value="1"/>
</dbReference>
<feature type="transmembrane region" description="Helical" evidence="1">
    <location>
        <begin position="7"/>
        <end position="27"/>
    </location>
</feature>
<accession>A0ABP1EQZ1</accession>
<keyword evidence="1" id="KW-1133">Transmembrane helix</keyword>